<sequence length="77" mass="8711">MFLLKRNPHLARKYRYGADAWFLNPVEFPTSITTDGAGGYRERATDQSLNKSIIEPFLVFYGVAISVFPIFIPKSIG</sequence>
<feature type="transmembrane region" description="Helical" evidence="1">
    <location>
        <begin position="53"/>
        <end position="72"/>
    </location>
</feature>
<keyword evidence="3" id="KW-1185">Reference proteome</keyword>
<protein>
    <submittedName>
        <fullName evidence="2">Uncharacterized protein</fullName>
    </submittedName>
</protein>
<keyword evidence="1" id="KW-0472">Membrane</keyword>
<keyword evidence="1" id="KW-1133">Transmembrane helix</keyword>
<evidence type="ECO:0000256" key="1">
    <source>
        <dbReference type="SAM" id="Phobius"/>
    </source>
</evidence>
<evidence type="ECO:0000313" key="2">
    <source>
        <dbReference type="EMBL" id="KAB8071789.1"/>
    </source>
</evidence>
<dbReference type="AlphaFoldDB" id="A0A5N5WTZ2"/>
<gene>
    <name evidence="2" type="ORF">BDV29DRAFT_178595</name>
</gene>
<organism evidence="2 3">
    <name type="scientific">Aspergillus leporis</name>
    <dbReference type="NCBI Taxonomy" id="41062"/>
    <lineage>
        <taxon>Eukaryota</taxon>
        <taxon>Fungi</taxon>
        <taxon>Dikarya</taxon>
        <taxon>Ascomycota</taxon>
        <taxon>Pezizomycotina</taxon>
        <taxon>Eurotiomycetes</taxon>
        <taxon>Eurotiomycetidae</taxon>
        <taxon>Eurotiales</taxon>
        <taxon>Aspergillaceae</taxon>
        <taxon>Aspergillus</taxon>
        <taxon>Aspergillus subgen. Circumdati</taxon>
    </lineage>
</organism>
<name>A0A5N5WTZ2_9EURO</name>
<accession>A0A5N5WTZ2</accession>
<keyword evidence="1" id="KW-0812">Transmembrane</keyword>
<reference evidence="2 3" key="1">
    <citation type="submission" date="2019-04" db="EMBL/GenBank/DDBJ databases">
        <title>Friends and foes A comparative genomics study of 23 Aspergillus species from section Flavi.</title>
        <authorList>
            <consortium name="DOE Joint Genome Institute"/>
            <person name="Kjaerbolling I."/>
            <person name="Vesth T."/>
            <person name="Frisvad J.C."/>
            <person name="Nybo J.L."/>
            <person name="Theobald S."/>
            <person name="Kildgaard S."/>
            <person name="Isbrandt T."/>
            <person name="Kuo A."/>
            <person name="Sato A."/>
            <person name="Lyhne E.K."/>
            <person name="Kogle M.E."/>
            <person name="Wiebenga A."/>
            <person name="Kun R.S."/>
            <person name="Lubbers R.J."/>
            <person name="Makela M.R."/>
            <person name="Barry K."/>
            <person name="Chovatia M."/>
            <person name="Clum A."/>
            <person name="Daum C."/>
            <person name="Haridas S."/>
            <person name="He G."/>
            <person name="LaButti K."/>
            <person name="Lipzen A."/>
            <person name="Mondo S."/>
            <person name="Riley R."/>
            <person name="Salamov A."/>
            <person name="Simmons B.A."/>
            <person name="Magnuson J.K."/>
            <person name="Henrissat B."/>
            <person name="Mortensen U.H."/>
            <person name="Larsen T.O."/>
            <person name="Devries R.P."/>
            <person name="Grigoriev I.V."/>
            <person name="Machida M."/>
            <person name="Baker S.E."/>
            <person name="Andersen M.R."/>
        </authorList>
    </citation>
    <scope>NUCLEOTIDE SEQUENCE [LARGE SCALE GENOMIC DNA]</scope>
    <source>
        <strain evidence="2 3">CBS 151.66</strain>
    </source>
</reference>
<dbReference type="EMBL" id="ML732263">
    <property type="protein sequence ID" value="KAB8071789.1"/>
    <property type="molecule type" value="Genomic_DNA"/>
</dbReference>
<proteinExistence type="predicted"/>
<dbReference type="Proteomes" id="UP000326565">
    <property type="component" value="Unassembled WGS sequence"/>
</dbReference>
<evidence type="ECO:0000313" key="3">
    <source>
        <dbReference type="Proteomes" id="UP000326565"/>
    </source>
</evidence>